<evidence type="ECO:0000256" key="5">
    <source>
        <dbReference type="ARBA" id="ARBA00023136"/>
    </source>
</evidence>
<feature type="transmembrane region" description="Helical" evidence="6">
    <location>
        <begin position="340"/>
        <end position="360"/>
    </location>
</feature>
<proteinExistence type="predicted"/>
<dbReference type="GO" id="GO:0043190">
    <property type="term" value="C:ATP-binding cassette (ABC) transporter complex"/>
    <property type="evidence" value="ECO:0007669"/>
    <property type="project" value="TreeGrafter"/>
</dbReference>
<accession>A0A9W6D3C0</accession>
<name>A0A9W6D3C0_9BACT</name>
<keyword evidence="2" id="KW-1003">Cell membrane</keyword>
<protein>
    <submittedName>
        <fullName evidence="7">Membrane protein</fullName>
    </submittedName>
</protein>
<feature type="transmembrane region" description="Helical" evidence="6">
    <location>
        <begin position="61"/>
        <end position="79"/>
    </location>
</feature>
<gene>
    <name evidence="7" type="ORF">DAMNIGENAA_19460</name>
</gene>
<evidence type="ECO:0000256" key="4">
    <source>
        <dbReference type="ARBA" id="ARBA00022989"/>
    </source>
</evidence>
<keyword evidence="4 6" id="KW-1133">Transmembrane helix</keyword>
<dbReference type="InterPro" id="IPR005495">
    <property type="entry name" value="LptG/LptF_permease"/>
</dbReference>
<evidence type="ECO:0000256" key="1">
    <source>
        <dbReference type="ARBA" id="ARBA00004651"/>
    </source>
</evidence>
<dbReference type="RefSeq" id="WP_281793800.1">
    <property type="nucleotide sequence ID" value="NZ_BSDR01000001.1"/>
</dbReference>
<dbReference type="AlphaFoldDB" id="A0A9W6D3C0"/>
<feature type="transmembrane region" description="Helical" evidence="6">
    <location>
        <begin position="283"/>
        <end position="303"/>
    </location>
</feature>
<evidence type="ECO:0000313" key="7">
    <source>
        <dbReference type="EMBL" id="GLI34513.1"/>
    </source>
</evidence>
<dbReference type="Pfam" id="PF03739">
    <property type="entry name" value="LptF_LptG"/>
    <property type="match status" value="1"/>
</dbReference>
<dbReference type="PANTHER" id="PTHR33529:SF6">
    <property type="entry name" value="YJGP_YJGQ FAMILY PERMEASE"/>
    <property type="match status" value="1"/>
</dbReference>
<dbReference type="PANTHER" id="PTHR33529">
    <property type="entry name" value="SLR0882 PROTEIN-RELATED"/>
    <property type="match status" value="1"/>
</dbReference>
<feature type="transmembrane region" description="Helical" evidence="6">
    <location>
        <begin position="100"/>
        <end position="120"/>
    </location>
</feature>
<dbReference type="EMBL" id="BSDR01000001">
    <property type="protein sequence ID" value="GLI34513.1"/>
    <property type="molecule type" value="Genomic_DNA"/>
</dbReference>
<keyword evidence="3 6" id="KW-0812">Transmembrane</keyword>
<feature type="transmembrane region" description="Helical" evidence="6">
    <location>
        <begin position="310"/>
        <end position="328"/>
    </location>
</feature>
<evidence type="ECO:0000256" key="6">
    <source>
        <dbReference type="SAM" id="Phobius"/>
    </source>
</evidence>
<sequence length="395" mass="44538">MGMTLYRYILKEQIFPLSICLLGLSFVLVTGRMLQLARYLFTSSVTFLDLAGLMVLAMPKLLTYTLPMATLMGILLAFVRINGDNELIALRAAGISFKQLFPPVAIVLLLTTFLSFYNMLSIIPTSSRAFESKLKSLGRASLPLLLREGVFIDTIPDLVFFFRNVDPSHLTIKGILVQDQREPKVRVTIVAEHAQIVYQKNTNRMVFKMYNGIITRVPDDFQDAQAVTFRDYNLVLSLDEIFGTSPKDSKGKTQMTFREVLEKIHQPGQNPDVRYLMELHQRIALPMGCLILGLVAPPLGAMFRQKGRMTGITLAVGIFLAYYVVLSAGKGLCENGLLPASLAIWTPNILTLGIAAYLWFKLQRETPFESSLWRRAYPIFQKILRLLGFHKECKS</sequence>
<comment type="caution">
    <text evidence="7">The sequence shown here is derived from an EMBL/GenBank/DDBJ whole genome shotgun (WGS) entry which is preliminary data.</text>
</comment>
<dbReference type="GO" id="GO:0015920">
    <property type="term" value="P:lipopolysaccharide transport"/>
    <property type="evidence" value="ECO:0007669"/>
    <property type="project" value="TreeGrafter"/>
</dbReference>
<keyword evidence="8" id="KW-1185">Reference proteome</keyword>
<dbReference type="Proteomes" id="UP001144372">
    <property type="component" value="Unassembled WGS sequence"/>
</dbReference>
<keyword evidence="5 6" id="KW-0472">Membrane</keyword>
<evidence type="ECO:0000313" key="8">
    <source>
        <dbReference type="Proteomes" id="UP001144372"/>
    </source>
</evidence>
<reference evidence="7" key="1">
    <citation type="submission" date="2022-12" db="EMBL/GenBank/DDBJ databases">
        <title>Reference genome sequencing for broad-spectrum identification of bacterial and archaeal isolates by mass spectrometry.</title>
        <authorList>
            <person name="Sekiguchi Y."/>
            <person name="Tourlousse D.M."/>
        </authorList>
    </citation>
    <scope>NUCLEOTIDE SEQUENCE</scope>
    <source>
        <strain evidence="7">ASRB1</strain>
    </source>
</reference>
<feature type="transmembrane region" description="Helical" evidence="6">
    <location>
        <begin position="13"/>
        <end position="29"/>
    </location>
</feature>
<organism evidence="7 8">
    <name type="scientific">Desulforhabdus amnigena</name>
    <dbReference type="NCBI Taxonomy" id="40218"/>
    <lineage>
        <taxon>Bacteria</taxon>
        <taxon>Pseudomonadati</taxon>
        <taxon>Thermodesulfobacteriota</taxon>
        <taxon>Syntrophobacteria</taxon>
        <taxon>Syntrophobacterales</taxon>
        <taxon>Syntrophobacteraceae</taxon>
        <taxon>Desulforhabdus</taxon>
    </lineage>
</organism>
<evidence type="ECO:0000256" key="3">
    <source>
        <dbReference type="ARBA" id="ARBA00022692"/>
    </source>
</evidence>
<evidence type="ECO:0000256" key="2">
    <source>
        <dbReference type="ARBA" id="ARBA00022475"/>
    </source>
</evidence>
<comment type="subcellular location">
    <subcellularLocation>
        <location evidence="1">Cell membrane</location>
        <topology evidence="1">Multi-pass membrane protein</topology>
    </subcellularLocation>
</comment>